<reference evidence="13" key="1">
    <citation type="submission" date="2015-09" db="EMBL/GenBank/DDBJ databases">
        <authorList>
            <consortium name="Pathogen Informatics"/>
        </authorList>
    </citation>
    <scope>NUCLEOTIDE SEQUENCE [LARGE SCALE GENOMIC DNA]</scope>
    <source>
        <strain evidence="13">Lake Konstanz</strain>
    </source>
</reference>
<dbReference type="OMA" id="FCQDASG"/>
<dbReference type="VEuPathDB" id="TriTrypDB:BSAL_60765"/>
<evidence type="ECO:0000256" key="9">
    <source>
        <dbReference type="PROSITE-ProRule" id="PRU00024"/>
    </source>
</evidence>
<evidence type="ECO:0000256" key="7">
    <source>
        <dbReference type="ARBA" id="ARBA00047899"/>
    </source>
</evidence>
<dbReference type="PANTHER" id="PTHR43671:SF98">
    <property type="entry name" value="SERINE_THREONINE-PROTEIN KINASE NEK11"/>
    <property type="match status" value="1"/>
</dbReference>
<proteinExistence type="predicted"/>
<protein>
    <recommendedName>
        <fullName evidence="1">non-specific serine/threonine protein kinase</fullName>
        <ecNumber evidence="1">2.7.11.1</ecNumber>
    </recommendedName>
</protein>
<keyword evidence="5 12" id="KW-0418">Kinase</keyword>
<comment type="catalytic activity">
    <reaction evidence="8">
        <text>L-seryl-[protein] + ATP = O-phospho-L-seryl-[protein] + ADP + H(+)</text>
        <dbReference type="Rhea" id="RHEA:17989"/>
        <dbReference type="Rhea" id="RHEA-COMP:9863"/>
        <dbReference type="Rhea" id="RHEA-COMP:11604"/>
        <dbReference type="ChEBI" id="CHEBI:15378"/>
        <dbReference type="ChEBI" id="CHEBI:29999"/>
        <dbReference type="ChEBI" id="CHEBI:30616"/>
        <dbReference type="ChEBI" id="CHEBI:83421"/>
        <dbReference type="ChEBI" id="CHEBI:456216"/>
        <dbReference type="EC" id="2.7.11.1"/>
    </reaction>
</comment>
<keyword evidence="9" id="KW-0862">Zinc</keyword>
<feature type="domain" description="B box-type" evidence="11">
    <location>
        <begin position="264"/>
        <end position="310"/>
    </location>
</feature>
<dbReference type="EMBL" id="CYKH01000276">
    <property type="protein sequence ID" value="CUF25998.1"/>
    <property type="molecule type" value="Genomic_DNA"/>
</dbReference>
<dbReference type="InterPro" id="IPR006626">
    <property type="entry name" value="PbH1"/>
</dbReference>
<dbReference type="SMART" id="SM00220">
    <property type="entry name" value="S_TKc"/>
    <property type="match status" value="1"/>
</dbReference>
<dbReference type="Gene3D" id="1.10.510.10">
    <property type="entry name" value="Transferase(Phosphotransferase) domain 1"/>
    <property type="match status" value="1"/>
</dbReference>
<accession>A0A0S4IQW4</accession>
<keyword evidence="9" id="KW-0479">Metal-binding</keyword>
<evidence type="ECO:0000259" key="11">
    <source>
        <dbReference type="PROSITE" id="PS50119"/>
    </source>
</evidence>
<dbReference type="Gene3D" id="2.160.20.10">
    <property type="entry name" value="Single-stranded right-handed beta-helix, Pectin lyase-like"/>
    <property type="match status" value="2"/>
</dbReference>
<dbReference type="GO" id="GO:0008270">
    <property type="term" value="F:zinc ion binding"/>
    <property type="evidence" value="ECO:0007669"/>
    <property type="project" value="UniProtKB-KW"/>
</dbReference>
<dbReference type="OrthoDB" id="427974at2759"/>
<evidence type="ECO:0000256" key="8">
    <source>
        <dbReference type="ARBA" id="ARBA00048679"/>
    </source>
</evidence>
<dbReference type="InterPro" id="IPR000315">
    <property type="entry name" value="Znf_B-box"/>
</dbReference>
<evidence type="ECO:0000313" key="12">
    <source>
        <dbReference type="EMBL" id="CUF25998.1"/>
    </source>
</evidence>
<name>A0A0S4IQW4_BODSA</name>
<evidence type="ECO:0000256" key="3">
    <source>
        <dbReference type="ARBA" id="ARBA00022679"/>
    </source>
</evidence>
<dbReference type="SUPFAM" id="SSF51126">
    <property type="entry name" value="Pectin lyase-like"/>
    <property type="match status" value="2"/>
</dbReference>
<dbReference type="InterPro" id="IPR050660">
    <property type="entry name" value="NEK_Ser/Thr_kinase"/>
</dbReference>
<dbReference type="SMART" id="SM00710">
    <property type="entry name" value="PbH1"/>
    <property type="match status" value="9"/>
</dbReference>
<sequence length="697" mass="75960">MKVIKCKDQEQVNFALKEIKVLLQLRNPNIVSYIDFFVVLERSSASKIDIQGPSLSVCLVMELCSEETFYDKIRLARRHFMETGGHAFKEADILSWMKQCTLALKYIHDRGFLHRDMKPTNVLFTTQGQLKLGDFGVATSAGLGKESTVGSPHYFAPELLLKQSYNNKVDVWGLGIVFLEMLTLRERPINTQLLTDPLENESVIADVVEMGFSRGLGILMRDMLARHPDGRPPTAAIISRIDKLLAPRDLIPAPLSIPHPSVVPSRTVCQLCEVDAAVVICSECKSCFCAQCELARHKHPQRQSHQRRPIGLALPREEKQCLKLQVPSDEFPTIASALAQCSKSSRSQAPSVEVVVASGFYKIEPLSIPSHFPSGVTIRGLDPTPVFEINSTSSCFVVEHTGNCQVQNIAFHQISRSSLAPDSRPCVLELIGSSWTFQNCKFSSDIGSGAIVTGKTANPTFDRCHFQGVKQIGALFTDSSKGTVRSSRFSSCEYSGILVRKFASPSIVDCLVTCGKETGIYCHESSPTIESTVVESNGGCGIVSKGSSAAPTILRCRVLDNMQAGIFCSDSTKPVIDSCEILLSRKVGILVKARASVVVDKCVVNGGKEAGMYIFESATARITNSTITGNANSGILVAGKGNVDCVGNVIRQNGYEGVWVCKGGTGQFTENDVRSNTKGPKDIEAGCMVQWRCNQED</sequence>
<dbReference type="EC" id="2.7.11.1" evidence="1"/>
<dbReference type="Pfam" id="PF13229">
    <property type="entry name" value="Beta_helix"/>
    <property type="match status" value="1"/>
</dbReference>
<organism evidence="12 13">
    <name type="scientific">Bodo saltans</name>
    <name type="common">Flagellated protozoan</name>
    <dbReference type="NCBI Taxonomy" id="75058"/>
    <lineage>
        <taxon>Eukaryota</taxon>
        <taxon>Discoba</taxon>
        <taxon>Euglenozoa</taxon>
        <taxon>Kinetoplastea</taxon>
        <taxon>Metakinetoplastina</taxon>
        <taxon>Eubodonida</taxon>
        <taxon>Bodonidae</taxon>
        <taxon>Bodo</taxon>
    </lineage>
</organism>
<dbReference type="Proteomes" id="UP000051952">
    <property type="component" value="Unassembled WGS sequence"/>
</dbReference>
<gene>
    <name evidence="12" type="ORF">BSAL_60765</name>
</gene>
<dbReference type="PROSITE" id="PS50119">
    <property type="entry name" value="ZF_BBOX"/>
    <property type="match status" value="1"/>
</dbReference>
<evidence type="ECO:0000256" key="4">
    <source>
        <dbReference type="ARBA" id="ARBA00022741"/>
    </source>
</evidence>
<dbReference type="InterPro" id="IPR012334">
    <property type="entry name" value="Pectin_lyas_fold"/>
</dbReference>
<dbReference type="InterPro" id="IPR008271">
    <property type="entry name" value="Ser/Thr_kinase_AS"/>
</dbReference>
<dbReference type="Pfam" id="PF00069">
    <property type="entry name" value="Pkinase"/>
    <property type="match status" value="1"/>
</dbReference>
<evidence type="ECO:0000256" key="2">
    <source>
        <dbReference type="ARBA" id="ARBA00022527"/>
    </source>
</evidence>
<keyword evidence="3" id="KW-0808">Transferase</keyword>
<keyword evidence="6" id="KW-0067">ATP-binding</keyword>
<dbReference type="InterPro" id="IPR011009">
    <property type="entry name" value="Kinase-like_dom_sf"/>
</dbReference>
<dbReference type="GO" id="GO:0005524">
    <property type="term" value="F:ATP binding"/>
    <property type="evidence" value="ECO:0007669"/>
    <property type="project" value="UniProtKB-KW"/>
</dbReference>
<dbReference type="InterPro" id="IPR011050">
    <property type="entry name" value="Pectin_lyase_fold/virulence"/>
</dbReference>
<dbReference type="PANTHER" id="PTHR43671">
    <property type="entry name" value="SERINE/THREONINE-PROTEIN KINASE NEK"/>
    <property type="match status" value="1"/>
</dbReference>
<evidence type="ECO:0000313" key="13">
    <source>
        <dbReference type="Proteomes" id="UP000051952"/>
    </source>
</evidence>
<comment type="catalytic activity">
    <reaction evidence="7">
        <text>L-threonyl-[protein] + ATP = O-phospho-L-threonyl-[protein] + ADP + H(+)</text>
        <dbReference type="Rhea" id="RHEA:46608"/>
        <dbReference type="Rhea" id="RHEA-COMP:11060"/>
        <dbReference type="Rhea" id="RHEA-COMP:11605"/>
        <dbReference type="ChEBI" id="CHEBI:15378"/>
        <dbReference type="ChEBI" id="CHEBI:30013"/>
        <dbReference type="ChEBI" id="CHEBI:30616"/>
        <dbReference type="ChEBI" id="CHEBI:61977"/>
        <dbReference type="ChEBI" id="CHEBI:456216"/>
        <dbReference type="EC" id="2.7.11.1"/>
    </reaction>
</comment>
<dbReference type="GO" id="GO:0004674">
    <property type="term" value="F:protein serine/threonine kinase activity"/>
    <property type="evidence" value="ECO:0007669"/>
    <property type="project" value="UniProtKB-KW"/>
</dbReference>
<keyword evidence="9" id="KW-0863">Zinc-finger</keyword>
<feature type="domain" description="Protein kinase" evidence="10">
    <location>
        <begin position="1"/>
        <end position="245"/>
    </location>
</feature>
<keyword evidence="2" id="KW-0723">Serine/threonine-protein kinase</keyword>
<dbReference type="AlphaFoldDB" id="A0A0S4IQW4"/>
<dbReference type="PROSITE" id="PS50011">
    <property type="entry name" value="PROTEIN_KINASE_DOM"/>
    <property type="match status" value="1"/>
</dbReference>
<dbReference type="InterPro" id="IPR039448">
    <property type="entry name" value="Beta_helix"/>
</dbReference>
<dbReference type="InterPro" id="IPR000719">
    <property type="entry name" value="Prot_kinase_dom"/>
</dbReference>
<evidence type="ECO:0000256" key="6">
    <source>
        <dbReference type="ARBA" id="ARBA00022840"/>
    </source>
</evidence>
<dbReference type="PROSITE" id="PS00108">
    <property type="entry name" value="PROTEIN_KINASE_ST"/>
    <property type="match status" value="1"/>
</dbReference>
<evidence type="ECO:0000256" key="1">
    <source>
        <dbReference type="ARBA" id="ARBA00012513"/>
    </source>
</evidence>
<dbReference type="SUPFAM" id="SSF56112">
    <property type="entry name" value="Protein kinase-like (PK-like)"/>
    <property type="match status" value="1"/>
</dbReference>
<keyword evidence="13" id="KW-1185">Reference proteome</keyword>
<evidence type="ECO:0000259" key="10">
    <source>
        <dbReference type="PROSITE" id="PS50011"/>
    </source>
</evidence>
<evidence type="ECO:0000256" key="5">
    <source>
        <dbReference type="ARBA" id="ARBA00022777"/>
    </source>
</evidence>
<keyword evidence="4" id="KW-0547">Nucleotide-binding</keyword>